<accession>A0A8J2V417</accession>
<proteinExistence type="predicted"/>
<dbReference type="PANTHER" id="PTHR39639:SF1">
    <property type="entry name" value="DUF262 DOMAIN-CONTAINING PROTEIN"/>
    <property type="match status" value="1"/>
</dbReference>
<evidence type="ECO:0000259" key="1">
    <source>
        <dbReference type="Pfam" id="PF03235"/>
    </source>
</evidence>
<comment type="caution">
    <text evidence="2">The sequence shown here is derived from an EMBL/GenBank/DDBJ whole genome shotgun (WGS) entry which is preliminary data.</text>
</comment>
<dbReference type="Proteomes" id="UP000613582">
    <property type="component" value="Unassembled WGS sequence"/>
</dbReference>
<dbReference type="AlphaFoldDB" id="A0A8J2V417"/>
<dbReference type="PANTHER" id="PTHR39639">
    <property type="entry name" value="CHROMOSOME 16, WHOLE GENOME SHOTGUN SEQUENCE"/>
    <property type="match status" value="1"/>
</dbReference>
<reference evidence="2" key="2">
    <citation type="submission" date="2020-09" db="EMBL/GenBank/DDBJ databases">
        <authorList>
            <person name="Sun Q."/>
            <person name="Zhou Y."/>
        </authorList>
    </citation>
    <scope>NUCLEOTIDE SEQUENCE</scope>
    <source>
        <strain evidence="2">CGMCC 1.12921</strain>
    </source>
</reference>
<dbReference type="Pfam" id="PF03235">
    <property type="entry name" value="GmrSD_N"/>
    <property type="match status" value="1"/>
</dbReference>
<keyword evidence="3" id="KW-1185">Reference proteome</keyword>
<name>A0A8J2V417_9PROT</name>
<dbReference type="EMBL" id="BMGH01000001">
    <property type="protein sequence ID" value="GGD17924.1"/>
    <property type="molecule type" value="Genomic_DNA"/>
</dbReference>
<sequence>MNFNALIQTERPPISSLVSGLRTGGLFVDDTFQRKLVWTERQKIRLIETILMGFPMPEIYLWQQTADAESGEQKRSIVDGQQRLTTMRQFVSNEWSLKKASLDASNRNSEFAGVYWKDLDDGYKKIFWDYVVNVRVIPNQIELDGIIDIFKRLNETDKSLNPQEIRNAEFNGKLITAAEEITEHRFWSDFEVFSASQIRRMLDIEFASSLLVFLRRGSVQENNKLLNEMYDLYNDKYVERATDIRKVFSFLDWLADLLERRPELESIFSKPVHIFTLFSVCEILDARRSFPQEGVEEKLVSFVREYEKSNSTDPNIVEYREGARARTRSKSSREARSTGLLKWLSK</sequence>
<evidence type="ECO:0000313" key="2">
    <source>
        <dbReference type="EMBL" id="GGD17924.1"/>
    </source>
</evidence>
<feature type="domain" description="GmrSD restriction endonucleases N-terminal" evidence="1">
    <location>
        <begin position="15"/>
        <end position="170"/>
    </location>
</feature>
<gene>
    <name evidence="2" type="ORF">GCM10011342_28440</name>
</gene>
<reference evidence="2" key="1">
    <citation type="journal article" date="2014" name="Int. J. Syst. Evol. Microbiol.">
        <title>Complete genome sequence of Corynebacterium casei LMG S-19264T (=DSM 44701T), isolated from a smear-ripened cheese.</title>
        <authorList>
            <consortium name="US DOE Joint Genome Institute (JGI-PGF)"/>
            <person name="Walter F."/>
            <person name="Albersmeier A."/>
            <person name="Kalinowski J."/>
            <person name="Ruckert C."/>
        </authorList>
    </citation>
    <scope>NUCLEOTIDE SEQUENCE</scope>
    <source>
        <strain evidence="2">CGMCC 1.12921</strain>
    </source>
</reference>
<dbReference type="InterPro" id="IPR004919">
    <property type="entry name" value="GmrSD_N"/>
</dbReference>
<protein>
    <recommendedName>
        <fullName evidence="1">GmrSD restriction endonucleases N-terminal domain-containing protein</fullName>
    </recommendedName>
</protein>
<evidence type="ECO:0000313" key="3">
    <source>
        <dbReference type="Proteomes" id="UP000613582"/>
    </source>
</evidence>
<organism evidence="2 3">
    <name type="scientific">Aquisalinus flavus</name>
    <dbReference type="NCBI Taxonomy" id="1526572"/>
    <lineage>
        <taxon>Bacteria</taxon>
        <taxon>Pseudomonadati</taxon>
        <taxon>Pseudomonadota</taxon>
        <taxon>Alphaproteobacteria</taxon>
        <taxon>Parvularculales</taxon>
        <taxon>Parvularculaceae</taxon>
        <taxon>Aquisalinus</taxon>
    </lineage>
</organism>